<gene>
    <name evidence="1" type="ORF">CHARACLAT_021005</name>
</gene>
<organism evidence="1 2">
    <name type="scientific">Characodon lateralis</name>
    <dbReference type="NCBI Taxonomy" id="208331"/>
    <lineage>
        <taxon>Eukaryota</taxon>
        <taxon>Metazoa</taxon>
        <taxon>Chordata</taxon>
        <taxon>Craniata</taxon>
        <taxon>Vertebrata</taxon>
        <taxon>Euteleostomi</taxon>
        <taxon>Actinopterygii</taxon>
        <taxon>Neopterygii</taxon>
        <taxon>Teleostei</taxon>
        <taxon>Neoteleostei</taxon>
        <taxon>Acanthomorphata</taxon>
        <taxon>Ovalentaria</taxon>
        <taxon>Atherinomorphae</taxon>
        <taxon>Cyprinodontiformes</taxon>
        <taxon>Goodeidae</taxon>
        <taxon>Characodon</taxon>
    </lineage>
</organism>
<comment type="caution">
    <text evidence="1">The sequence shown here is derived from an EMBL/GenBank/DDBJ whole genome shotgun (WGS) entry which is preliminary data.</text>
</comment>
<dbReference type="EMBL" id="JAHUTJ010075796">
    <property type="protein sequence ID" value="MED6294430.1"/>
    <property type="molecule type" value="Genomic_DNA"/>
</dbReference>
<keyword evidence="2" id="KW-1185">Reference proteome</keyword>
<reference evidence="1 2" key="1">
    <citation type="submission" date="2021-06" db="EMBL/GenBank/DDBJ databases">
        <authorList>
            <person name="Palmer J.M."/>
        </authorList>
    </citation>
    <scope>NUCLEOTIDE SEQUENCE [LARGE SCALE GENOMIC DNA]</scope>
    <source>
        <strain evidence="1 2">CL_MEX2019</strain>
        <tissue evidence="1">Muscle</tissue>
    </source>
</reference>
<evidence type="ECO:0000313" key="2">
    <source>
        <dbReference type="Proteomes" id="UP001352852"/>
    </source>
</evidence>
<protein>
    <submittedName>
        <fullName evidence="1">Uncharacterized protein</fullName>
    </submittedName>
</protein>
<dbReference type="Proteomes" id="UP001352852">
    <property type="component" value="Unassembled WGS sequence"/>
</dbReference>
<sequence>MVVWFACRGQTLTSKLTSLGTGVTPPPSLSWQHKTDIKLLQLAGDPAAKIWLFNAWICQRLRAEGGGVASRGTGPVCSAHDWCWDLFMIECLFTSAWGDLFLFCFRNQFPILGLPSPCWVVVKEGWSRSGVHIE</sequence>
<name>A0ABU7F5R9_9TELE</name>
<evidence type="ECO:0000313" key="1">
    <source>
        <dbReference type="EMBL" id="MED6294430.1"/>
    </source>
</evidence>
<proteinExistence type="predicted"/>
<accession>A0ABU7F5R9</accession>